<dbReference type="GO" id="GO:0046890">
    <property type="term" value="P:regulation of lipid biosynthetic process"/>
    <property type="evidence" value="ECO:0007669"/>
    <property type="project" value="TreeGrafter"/>
</dbReference>
<name>A0A226D5G0_FOLCA</name>
<dbReference type="OMA" id="QFSKDCI"/>
<comment type="similarity">
    <text evidence="3">Belongs to the SPOT14 family.</text>
</comment>
<evidence type="ECO:0000256" key="3">
    <source>
        <dbReference type="ARBA" id="ARBA00009488"/>
    </source>
</evidence>
<dbReference type="AlphaFoldDB" id="A0A226D5G0"/>
<comment type="subcellular location">
    <subcellularLocation>
        <location evidence="2">Cytoplasm</location>
    </subcellularLocation>
    <subcellularLocation>
        <location evidence="1">Nucleus</location>
    </subcellularLocation>
</comment>
<accession>A0A226D5G0</accession>
<dbReference type="InterPro" id="IPR053719">
    <property type="entry name" value="Lipogen_MT_Stabilize_sf"/>
</dbReference>
<feature type="compositionally biased region" description="Gly residues" evidence="6">
    <location>
        <begin position="194"/>
        <end position="213"/>
    </location>
</feature>
<dbReference type="GO" id="GO:0005829">
    <property type="term" value="C:cytosol"/>
    <property type="evidence" value="ECO:0007669"/>
    <property type="project" value="TreeGrafter"/>
</dbReference>
<keyword evidence="8" id="KW-1185">Reference proteome</keyword>
<dbReference type="EMBL" id="LNIX01000035">
    <property type="protein sequence ID" value="OXA40114.1"/>
    <property type="molecule type" value="Genomic_DNA"/>
</dbReference>
<dbReference type="Gene3D" id="6.10.140.1610">
    <property type="match status" value="1"/>
</dbReference>
<feature type="compositionally biased region" description="Acidic residues" evidence="6">
    <location>
        <begin position="235"/>
        <end position="251"/>
    </location>
</feature>
<evidence type="ECO:0000313" key="8">
    <source>
        <dbReference type="Proteomes" id="UP000198287"/>
    </source>
</evidence>
<evidence type="ECO:0000256" key="1">
    <source>
        <dbReference type="ARBA" id="ARBA00004123"/>
    </source>
</evidence>
<dbReference type="InterPro" id="IPR009786">
    <property type="entry name" value="Spot_14"/>
</dbReference>
<dbReference type="Proteomes" id="UP000198287">
    <property type="component" value="Unassembled WGS sequence"/>
</dbReference>
<evidence type="ECO:0000256" key="5">
    <source>
        <dbReference type="ARBA" id="ARBA00023242"/>
    </source>
</evidence>
<evidence type="ECO:0000313" key="7">
    <source>
        <dbReference type="EMBL" id="OXA40114.1"/>
    </source>
</evidence>
<feature type="region of interest" description="Disordered" evidence="6">
    <location>
        <begin position="185"/>
        <end position="251"/>
    </location>
</feature>
<dbReference type="Pfam" id="PF07084">
    <property type="entry name" value="Spot_14"/>
    <property type="match status" value="2"/>
</dbReference>
<keyword evidence="4" id="KW-0963">Cytoplasm</keyword>
<dbReference type="PANTHER" id="PTHR14315:SF17">
    <property type="entry name" value="MIP21584P"/>
    <property type="match status" value="1"/>
</dbReference>
<organism evidence="7 8">
    <name type="scientific">Folsomia candida</name>
    <name type="common">Springtail</name>
    <dbReference type="NCBI Taxonomy" id="158441"/>
    <lineage>
        <taxon>Eukaryota</taxon>
        <taxon>Metazoa</taxon>
        <taxon>Ecdysozoa</taxon>
        <taxon>Arthropoda</taxon>
        <taxon>Hexapoda</taxon>
        <taxon>Collembola</taxon>
        <taxon>Entomobryomorpha</taxon>
        <taxon>Isotomoidea</taxon>
        <taxon>Isotomidae</taxon>
        <taxon>Proisotominae</taxon>
        <taxon>Folsomia</taxon>
    </lineage>
</organism>
<sequence>MNQEAWMSSKAVLCTTRSTSSNGPTSARRNKSRWDQPETSHSTGSLLSSMERFVQTVDDMNETILVPCRLMDMQFDESFVPPTPVPQLEKTSGMGLPNGGAFGPPSSGTSSTKLVDNHRIVSNLNGVDLYQFYSVLNNIKNDLMWGRKAGGVATTMPIMPPGTLSTSSSAASVISTLSSNTSSNASLSLVPNGMNGGGGDQNGHGQAGGGGSVKGHARRPSTVSTTSSTSASDTEFSELNEDSGVEAEHEDDMAQGVADAFHHHLSGLQQCLCDLTIAADYVTTRYSSALGGGL</sequence>
<evidence type="ECO:0000256" key="6">
    <source>
        <dbReference type="SAM" id="MobiDB-lite"/>
    </source>
</evidence>
<comment type="caution">
    <text evidence="7">The sequence shown here is derived from an EMBL/GenBank/DDBJ whole genome shotgun (WGS) entry which is preliminary data.</text>
</comment>
<keyword evidence="5" id="KW-0539">Nucleus</keyword>
<evidence type="ECO:0000256" key="4">
    <source>
        <dbReference type="ARBA" id="ARBA00022490"/>
    </source>
</evidence>
<proteinExistence type="inferred from homology"/>
<feature type="region of interest" description="Disordered" evidence="6">
    <location>
        <begin position="1"/>
        <end position="47"/>
    </location>
</feature>
<gene>
    <name evidence="7" type="ORF">Fcan01_25125</name>
</gene>
<feature type="compositionally biased region" description="Polar residues" evidence="6">
    <location>
        <begin position="15"/>
        <end position="27"/>
    </location>
</feature>
<reference evidence="7 8" key="1">
    <citation type="submission" date="2015-12" db="EMBL/GenBank/DDBJ databases">
        <title>The genome of Folsomia candida.</title>
        <authorList>
            <person name="Faddeeva A."/>
            <person name="Derks M.F."/>
            <person name="Anvar Y."/>
            <person name="Smit S."/>
            <person name="Van Straalen N."/>
            <person name="Roelofs D."/>
        </authorList>
    </citation>
    <scope>NUCLEOTIDE SEQUENCE [LARGE SCALE GENOMIC DNA]</scope>
    <source>
        <strain evidence="7 8">VU population</strain>
        <tissue evidence="7">Whole body</tissue>
    </source>
</reference>
<protein>
    <submittedName>
        <fullName evidence="7">Mid1-interacting protein 1</fullName>
    </submittedName>
</protein>
<dbReference type="PANTHER" id="PTHR14315">
    <property type="entry name" value="SPOT14 FAMILY MEMBER"/>
    <property type="match status" value="1"/>
</dbReference>
<feature type="compositionally biased region" description="Low complexity" evidence="6">
    <location>
        <begin position="221"/>
        <end position="234"/>
    </location>
</feature>
<evidence type="ECO:0000256" key="2">
    <source>
        <dbReference type="ARBA" id="ARBA00004496"/>
    </source>
</evidence>
<dbReference type="OrthoDB" id="5951908at2759"/>
<dbReference type="GO" id="GO:0005634">
    <property type="term" value="C:nucleus"/>
    <property type="evidence" value="ECO:0007669"/>
    <property type="project" value="UniProtKB-SubCell"/>
</dbReference>